<sequence>MPFLQTVLGDFGLLPLAVGRASPAEVAEVLDCLWGGDETLVVISSDLSHYLPYQTARATDSETARHIVALDAHLDHQQACGATPVNGLLLAARRHGLQAQLIDLRNSGDTAGDRLRVVGYGAFTFSEEASSAQ</sequence>
<gene>
    <name evidence="1" type="ORF">AW08_00724</name>
</gene>
<dbReference type="NCBIfam" id="TIGR04336">
    <property type="entry name" value="AmmeMemoSam_B"/>
    <property type="match status" value="1"/>
</dbReference>
<proteinExistence type="predicted"/>
<evidence type="ECO:0000313" key="2">
    <source>
        <dbReference type="Proteomes" id="UP000020218"/>
    </source>
</evidence>
<dbReference type="EMBL" id="JFAX01000003">
    <property type="protein sequence ID" value="EXI68899.1"/>
    <property type="molecule type" value="Genomic_DNA"/>
</dbReference>
<dbReference type="Pfam" id="PF01875">
    <property type="entry name" value="Memo"/>
    <property type="match status" value="1"/>
</dbReference>
<accession>A0A011PRC4</accession>
<evidence type="ECO:0000313" key="1">
    <source>
        <dbReference type="EMBL" id="EXI68899.1"/>
    </source>
</evidence>
<organism evidence="1 2">
    <name type="scientific">Candidatus Accumulibacter adjunctus</name>
    <dbReference type="NCBI Taxonomy" id="1454001"/>
    <lineage>
        <taxon>Bacteria</taxon>
        <taxon>Pseudomonadati</taxon>
        <taxon>Pseudomonadota</taxon>
        <taxon>Betaproteobacteria</taxon>
        <taxon>Candidatus Accumulibacter</taxon>
    </lineage>
</organism>
<protein>
    <submittedName>
        <fullName evidence="1">Memo-like protein</fullName>
    </submittedName>
</protein>
<dbReference type="CDD" id="cd07361">
    <property type="entry name" value="MEMO_like"/>
    <property type="match status" value="1"/>
</dbReference>
<keyword evidence="2" id="KW-1185">Reference proteome</keyword>
<dbReference type="InterPro" id="IPR002737">
    <property type="entry name" value="MEMO1_fam"/>
</dbReference>
<dbReference type="Proteomes" id="UP000020218">
    <property type="component" value="Unassembled WGS sequence"/>
</dbReference>
<reference evidence="1" key="1">
    <citation type="submission" date="2014-02" db="EMBL/GenBank/DDBJ databases">
        <title>Expanding our view of genomic diversity in Candidatus Accumulibacter clades.</title>
        <authorList>
            <person name="Skennerton C.T."/>
            <person name="Barr J.J."/>
            <person name="Slater F.R."/>
            <person name="Bond P.L."/>
            <person name="Tyson G.W."/>
        </authorList>
    </citation>
    <scope>NUCLEOTIDE SEQUENCE [LARGE SCALE GENOMIC DNA]</scope>
</reference>
<name>A0A011PRC4_9PROT</name>
<comment type="caution">
    <text evidence="1">The sequence shown here is derived from an EMBL/GenBank/DDBJ whole genome shotgun (WGS) entry which is preliminary data.</text>
</comment>
<dbReference type="Gene3D" id="3.40.830.10">
    <property type="entry name" value="LigB-like"/>
    <property type="match status" value="1"/>
</dbReference>
<dbReference type="AlphaFoldDB" id="A0A011PRC4"/>
<dbReference type="STRING" id="1454001.AW08_00724"/>
<dbReference type="PATRIC" id="fig|1454001.3.peg.667"/>